<dbReference type="OMA" id="FMENQEQ"/>
<dbReference type="InterPro" id="IPR001464">
    <property type="entry name" value="Annexin"/>
</dbReference>
<keyword evidence="12" id="KW-1185">Reference proteome</keyword>
<dbReference type="Pfam" id="PF00191">
    <property type="entry name" value="Annexin"/>
    <property type="match status" value="4"/>
</dbReference>
<keyword evidence="2" id="KW-0597">Phosphoprotein</keyword>
<accession>A0A3P8X8M7</accession>
<evidence type="ECO:0000256" key="8">
    <source>
        <dbReference type="ARBA" id="ARBA00023329"/>
    </source>
</evidence>
<reference evidence="11" key="3">
    <citation type="submission" date="2025-08" db="UniProtKB">
        <authorList>
            <consortium name="Ensembl"/>
        </authorList>
    </citation>
    <scope>IDENTIFICATION</scope>
</reference>
<keyword evidence="8" id="KW-0968">Cytoplasmic vesicle</keyword>
<dbReference type="PROSITE" id="PS51897">
    <property type="entry name" value="ANNEXIN_2"/>
    <property type="match status" value="4"/>
</dbReference>
<evidence type="ECO:0000256" key="10">
    <source>
        <dbReference type="RuleBase" id="RU003540"/>
    </source>
</evidence>
<dbReference type="InterPro" id="IPR002391">
    <property type="entry name" value="ANX4"/>
</dbReference>
<dbReference type="FunFam" id="1.10.220.10:FF:000002">
    <property type="entry name" value="Annexin"/>
    <property type="match status" value="1"/>
</dbReference>
<dbReference type="GO" id="GO:0006909">
    <property type="term" value="P:phagocytosis"/>
    <property type="evidence" value="ECO:0007669"/>
    <property type="project" value="TreeGrafter"/>
</dbReference>
<dbReference type="FunFam" id="1.10.220.10:FF:000007">
    <property type="entry name" value="Annexin"/>
    <property type="match status" value="1"/>
</dbReference>
<dbReference type="FunFam" id="1.10.220.10:FF:000003">
    <property type="entry name" value="Annexin"/>
    <property type="match status" value="1"/>
</dbReference>
<reference evidence="11" key="2">
    <citation type="submission" date="2020-02" db="EMBL/GenBank/DDBJ databases">
        <title>Esox lucius (northern pike) genome, fEsoLuc1, primary haplotype.</title>
        <authorList>
            <person name="Myers G."/>
            <person name="Karagic N."/>
            <person name="Meyer A."/>
            <person name="Pippel M."/>
            <person name="Reichard M."/>
            <person name="Winkler S."/>
            <person name="Tracey A."/>
            <person name="Sims Y."/>
            <person name="Howe K."/>
            <person name="Rhie A."/>
            <person name="Formenti G."/>
            <person name="Durbin R."/>
            <person name="Fedrigo O."/>
            <person name="Jarvis E.D."/>
        </authorList>
    </citation>
    <scope>NUCLEOTIDE SEQUENCE [LARGE SCALE GENOMIC DNA]</scope>
</reference>
<dbReference type="GO" id="GO:0071385">
    <property type="term" value="P:cellular response to glucocorticoid stimulus"/>
    <property type="evidence" value="ECO:0007669"/>
    <property type="project" value="TreeGrafter"/>
</dbReference>
<evidence type="ECO:0000256" key="9">
    <source>
        <dbReference type="ARBA" id="ARBA00024321"/>
    </source>
</evidence>
<dbReference type="AlphaFoldDB" id="A0A3P8X8M7"/>
<dbReference type="GO" id="GO:0001786">
    <property type="term" value="F:phosphatidylserine binding"/>
    <property type="evidence" value="ECO:0007669"/>
    <property type="project" value="TreeGrafter"/>
</dbReference>
<dbReference type="FunCoup" id="A0A3P8X8M7">
    <property type="interactions" value="564"/>
</dbReference>
<dbReference type="SUPFAM" id="SSF47874">
    <property type="entry name" value="Annexin"/>
    <property type="match status" value="1"/>
</dbReference>
<dbReference type="Bgee" id="ENSELUG00000002356">
    <property type="expression patterns" value="Expressed in nose and 14 other cell types or tissues"/>
</dbReference>
<evidence type="ECO:0000256" key="2">
    <source>
        <dbReference type="ARBA" id="ARBA00022553"/>
    </source>
</evidence>
<evidence type="ECO:0000313" key="12">
    <source>
        <dbReference type="Proteomes" id="UP000265140"/>
    </source>
</evidence>
<dbReference type="GO" id="GO:0005634">
    <property type="term" value="C:nucleus"/>
    <property type="evidence" value="ECO:0007669"/>
    <property type="project" value="TreeGrafter"/>
</dbReference>
<dbReference type="InterPro" id="IPR037104">
    <property type="entry name" value="Annexin_sf"/>
</dbReference>
<dbReference type="GO" id="GO:0042589">
    <property type="term" value="C:zymogen granule membrane"/>
    <property type="evidence" value="ECO:0007669"/>
    <property type="project" value="UniProtKB-SubCell"/>
</dbReference>
<dbReference type="PRINTS" id="PR00196">
    <property type="entry name" value="ANNEXIN"/>
</dbReference>
<dbReference type="GO" id="GO:0007165">
    <property type="term" value="P:signal transduction"/>
    <property type="evidence" value="ECO:0007669"/>
    <property type="project" value="TreeGrafter"/>
</dbReference>
<dbReference type="PANTHER" id="PTHR10502:SF17">
    <property type="entry name" value="ANNEXIN A1"/>
    <property type="match status" value="1"/>
</dbReference>
<dbReference type="STRING" id="8010.ENSELUP00000000794"/>
<evidence type="ECO:0000256" key="1">
    <source>
        <dbReference type="ARBA" id="ARBA00007831"/>
    </source>
</evidence>
<dbReference type="GO" id="GO:0005886">
    <property type="term" value="C:plasma membrane"/>
    <property type="evidence" value="ECO:0007669"/>
    <property type="project" value="TreeGrafter"/>
</dbReference>
<dbReference type="FunFam" id="1.10.220.10:FF:000001">
    <property type="entry name" value="Annexin"/>
    <property type="match status" value="1"/>
</dbReference>
<dbReference type="InterPro" id="IPR018252">
    <property type="entry name" value="Annexin_repeat_CS"/>
</dbReference>
<keyword evidence="5" id="KW-0007">Acetylation</keyword>
<keyword evidence="7 10" id="KW-0111">Calcium/phospholipid-binding</keyword>
<dbReference type="SMART" id="SM00335">
    <property type="entry name" value="ANX"/>
    <property type="match status" value="4"/>
</dbReference>
<dbReference type="GO" id="GO:0005544">
    <property type="term" value="F:calcium-dependent phospholipid binding"/>
    <property type="evidence" value="ECO:0007669"/>
    <property type="project" value="UniProtKB-KW"/>
</dbReference>
<dbReference type="Gene3D" id="1.10.220.10">
    <property type="entry name" value="Annexin"/>
    <property type="match status" value="4"/>
</dbReference>
<keyword evidence="4 10" id="KW-0106">Calcium</keyword>
<name>A0A3P8X8M7_ESOLU</name>
<dbReference type="GeneTree" id="ENSGT00940000155221"/>
<reference evidence="12" key="1">
    <citation type="journal article" date="2014" name="PLoS ONE">
        <title>The genome and linkage map of the northern pike (Esox lucius): conserved synteny revealed between the salmonid sister group and the Neoteleostei.</title>
        <authorList>
            <person name="Rondeau E.B."/>
            <person name="Minkley D.R."/>
            <person name="Leong J.S."/>
            <person name="Messmer A.M."/>
            <person name="Jantzen J.R."/>
            <person name="von Schalburg K.R."/>
            <person name="Lemon C."/>
            <person name="Bird N.H."/>
            <person name="Koop B.F."/>
        </authorList>
    </citation>
    <scope>NUCLEOTIDE SEQUENCE</scope>
</reference>
<dbReference type="GO" id="GO:0005509">
    <property type="term" value="F:calcium ion binding"/>
    <property type="evidence" value="ECO:0007669"/>
    <property type="project" value="InterPro"/>
</dbReference>
<dbReference type="PROSITE" id="PS00223">
    <property type="entry name" value="ANNEXIN_1"/>
    <property type="match status" value="3"/>
</dbReference>
<comment type="domain">
    <text evidence="10">A pair of annexin repeats may form one binding site for calcium and phospholipid.</text>
</comment>
<sequence>MLGTRTFCFFAHSSGNQHTLLGPGNLWKLTVNHCETPATMSFISEFLQQTVYMGKRDDSAFPKQGGTVTPDPHFSAVGDTGILDKAIKAKGVDENTIIDVLAKRSNAQRQQIKASYEKSSGKPLDAALKSALKGELEDVVLALLRTPAQYDAQQLRLAMKGLGTDEDTLIEILASRTNKEIREIKVAYKEEYKKELEDEIKSDTSGDFRTALLSLCKANRSEDTTVNLELADSDARTLYEAGEKRKGTDCSVFIDILTTRSAPQLRQTFERYSKYSKVDVGKAIDLELKGDIENCLKAVVQCAGSKAAFFAEKLNLAMKGKGTRTKVLTRVMVSRSEVDLAWIKQEYKNKFGKTLYQDILDDTQGDYEKILLALCGSEN</sequence>
<dbReference type="InterPro" id="IPR018502">
    <property type="entry name" value="Annexin_repeat"/>
</dbReference>
<protein>
    <recommendedName>
        <fullName evidence="10">Annexin</fullName>
    </recommendedName>
</protein>
<dbReference type="InParanoid" id="A0A3P8X8M7"/>
<comment type="similarity">
    <text evidence="1 10">Belongs to the annexin family.</text>
</comment>
<evidence type="ECO:0000256" key="7">
    <source>
        <dbReference type="ARBA" id="ARBA00023302"/>
    </source>
</evidence>
<evidence type="ECO:0000256" key="6">
    <source>
        <dbReference type="ARBA" id="ARBA00023216"/>
    </source>
</evidence>
<dbReference type="PRINTS" id="PR00200">
    <property type="entry name" value="ANNEXINIV"/>
</dbReference>
<evidence type="ECO:0000256" key="3">
    <source>
        <dbReference type="ARBA" id="ARBA00022737"/>
    </source>
</evidence>
<evidence type="ECO:0000313" key="11">
    <source>
        <dbReference type="Ensembl" id="ENSELUP00000000794.2"/>
    </source>
</evidence>
<keyword evidence="3 10" id="KW-0677">Repeat</keyword>
<dbReference type="Ensembl" id="ENSELUT00000018464.3">
    <property type="protein sequence ID" value="ENSELUP00000000794.2"/>
    <property type="gene ID" value="ENSELUG00000002356.3"/>
</dbReference>
<comment type="subcellular location">
    <subcellularLocation>
        <location evidence="9">Zymogen granule membrane</location>
        <topology evidence="9">Peripheral membrane protein</topology>
    </subcellularLocation>
</comment>
<reference evidence="11" key="4">
    <citation type="submission" date="2025-09" db="UniProtKB">
        <authorList>
            <consortium name="Ensembl"/>
        </authorList>
    </citation>
    <scope>IDENTIFICATION</scope>
</reference>
<evidence type="ECO:0000256" key="5">
    <source>
        <dbReference type="ARBA" id="ARBA00022990"/>
    </source>
</evidence>
<dbReference type="Proteomes" id="UP000265140">
    <property type="component" value="Chromosome 13"/>
</dbReference>
<organism evidence="11 12">
    <name type="scientific">Esox lucius</name>
    <name type="common">Northern pike</name>
    <dbReference type="NCBI Taxonomy" id="8010"/>
    <lineage>
        <taxon>Eukaryota</taxon>
        <taxon>Metazoa</taxon>
        <taxon>Chordata</taxon>
        <taxon>Craniata</taxon>
        <taxon>Vertebrata</taxon>
        <taxon>Euteleostomi</taxon>
        <taxon>Actinopterygii</taxon>
        <taxon>Neopterygii</taxon>
        <taxon>Teleostei</taxon>
        <taxon>Protacanthopterygii</taxon>
        <taxon>Esociformes</taxon>
        <taxon>Esocidae</taxon>
        <taxon>Esox</taxon>
    </lineage>
</organism>
<keyword evidence="6 10" id="KW-0041">Annexin</keyword>
<dbReference type="PANTHER" id="PTHR10502">
    <property type="entry name" value="ANNEXIN"/>
    <property type="match status" value="1"/>
</dbReference>
<proteinExistence type="inferred from homology"/>
<evidence type="ECO:0000256" key="4">
    <source>
        <dbReference type="ARBA" id="ARBA00022837"/>
    </source>
</evidence>